<dbReference type="GO" id="GO:0006526">
    <property type="term" value="P:L-arginine biosynthetic process"/>
    <property type="evidence" value="ECO:0007669"/>
    <property type="project" value="UniProtKB-UniRule"/>
</dbReference>
<dbReference type="CDD" id="cd23935">
    <property type="entry name" value="AGPR_2_C"/>
    <property type="match status" value="1"/>
</dbReference>
<dbReference type="Pfam" id="PF22698">
    <property type="entry name" value="Semialdhyde_dhC_1"/>
    <property type="match status" value="1"/>
</dbReference>
<dbReference type="CDD" id="cd17896">
    <property type="entry name" value="AGPR_2_N"/>
    <property type="match status" value="1"/>
</dbReference>
<dbReference type="Proteomes" id="UP000581135">
    <property type="component" value="Unassembled WGS sequence"/>
</dbReference>
<dbReference type="GO" id="GO:0005737">
    <property type="term" value="C:cytoplasm"/>
    <property type="evidence" value="ECO:0007669"/>
    <property type="project" value="UniProtKB-SubCell"/>
</dbReference>
<evidence type="ECO:0000259" key="7">
    <source>
        <dbReference type="SMART" id="SM00859"/>
    </source>
</evidence>
<dbReference type="SUPFAM" id="SSF51735">
    <property type="entry name" value="NAD(P)-binding Rossmann-fold domains"/>
    <property type="match status" value="1"/>
</dbReference>
<protein>
    <recommendedName>
        <fullName evidence="6">N-acetyl-gamma-glutamyl-phosphate reductase</fullName>
        <shortName evidence="6">AGPR</shortName>
        <ecNumber evidence="6">1.2.1.38</ecNumber>
    </recommendedName>
    <alternativeName>
        <fullName evidence="6">N-acetyl-glutamate semialdehyde dehydrogenase</fullName>
        <shortName evidence="6">NAGSA dehydrogenase</shortName>
    </alternativeName>
</protein>
<feature type="domain" description="Semialdehyde dehydrogenase NAD-binding" evidence="7">
    <location>
        <begin position="4"/>
        <end position="105"/>
    </location>
</feature>
<dbReference type="Pfam" id="PF01118">
    <property type="entry name" value="Semialdhyde_dh"/>
    <property type="match status" value="1"/>
</dbReference>
<dbReference type="NCBIfam" id="TIGR01851">
    <property type="entry name" value="argC_other"/>
    <property type="match status" value="1"/>
</dbReference>
<organism evidence="8 9">
    <name type="scientific">Limibacillus halophilus</name>
    <dbReference type="NCBI Taxonomy" id="1579333"/>
    <lineage>
        <taxon>Bacteria</taxon>
        <taxon>Pseudomonadati</taxon>
        <taxon>Pseudomonadota</taxon>
        <taxon>Alphaproteobacteria</taxon>
        <taxon>Rhodospirillales</taxon>
        <taxon>Rhodovibrionaceae</taxon>
        <taxon>Limibacillus</taxon>
    </lineage>
</organism>
<dbReference type="InterPro" id="IPR036291">
    <property type="entry name" value="NAD(P)-bd_dom_sf"/>
</dbReference>
<gene>
    <name evidence="6" type="primary">argC</name>
    <name evidence="8" type="ORF">FHR98_002938</name>
</gene>
<feature type="active site" evidence="6">
    <location>
        <position position="116"/>
    </location>
</feature>
<dbReference type="PANTHER" id="PTHR32338">
    <property type="entry name" value="N-ACETYL-GAMMA-GLUTAMYL-PHOSPHATE REDUCTASE, CHLOROPLASTIC-RELATED-RELATED"/>
    <property type="match status" value="1"/>
</dbReference>
<sequence>MTQRVFIDGEAGTTGLQIRARLEGRTDIELLSIAPARRKDPASRRELLNEADLAILCLPDEASREAVAMIDSPHTRVIDASTAHRVAEGWTYGFPELTPGHAARVVESKRVANVGCYAVGSVSILRPLTERGLLPTDYPVSIHAISGYSGGGRQLIESYEDKDNPAYTESPFWLYALDLAHKHLPEMMLYGGLAHSPVFSPSVGRFAQGMLVSLPLQLWALPGRPSPEDVRSIYEKHYDGQPFVKVSPCETEAKARRLDPQALNGTNELRIHVFGNSRSEQALVVAQLDNLGKGASGSAVQNLNLMLGCAPEAGLSLAA</sequence>
<comment type="subcellular location">
    <subcellularLocation>
        <location evidence="6">Cytoplasm</location>
    </subcellularLocation>
</comment>
<dbReference type="Gene3D" id="3.30.360.10">
    <property type="entry name" value="Dihydrodipicolinate Reductase, domain 2"/>
    <property type="match status" value="1"/>
</dbReference>
<dbReference type="InterPro" id="IPR010136">
    <property type="entry name" value="AGPR_type-2"/>
</dbReference>
<dbReference type="PANTHER" id="PTHR32338:SF10">
    <property type="entry name" value="N-ACETYL-GAMMA-GLUTAMYL-PHOSPHATE REDUCTASE, CHLOROPLASTIC-RELATED"/>
    <property type="match status" value="1"/>
</dbReference>
<dbReference type="SUPFAM" id="SSF55347">
    <property type="entry name" value="Glyceraldehyde-3-phosphate dehydrogenase-like, C-terminal domain"/>
    <property type="match status" value="1"/>
</dbReference>
<dbReference type="InterPro" id="IPR050085">
    <property type="entry name" value="AGPR"/>
</dbReference>
<dbReference type="InterPro" id="IPR000534">
    <property type="entry name" value="Semialdehyde_DH_NAD-bd"/>
</dbReference>
<evidence type="ECO:0000256" key="2">
    <source>
        <dbReference type="ARBA" id="ARBA00022571"/>
    </source>
</evidence>
<evidence type="ECO:0000313" key="8">
    <source>
        <dbReference type="EMBL" id="MBB3066630.1"/>
    </source>
</evidence>
<keyword evidence="5 6" id="KW-0560">Oxidoreductase</keyword>
<keyword evidence="1 6" id="KW-0963">Cytoplasm</keyword>
<dbReference type="UniPathway" id="UPA00068">
    <property type="reaction ID" value="UER00108"/>
</dbReference>
<proteinExistence type="inferred from homology"/>
<dbReference type="InterPro" id="IPR058924">
    <property type="entry name" value="AGPR_dimerisation_dom"/>
</dbReference>
<dbReference type="Gene3D" id="3.40.50.720">
    <property type="entry name" value="NAD(P)-binding Rossmann-like Domain"/>
    <property type="match status" value="1"/>
</dbReference>
<evidence type="ECO:0000256" key="1">
    <source>
        <dbReference type="ARBA" id="ARBA00022490"/>
    </source>
</evidence>
<dbReference type="EMBL" id="JACHXA010000009">
    <property type="protein sequence ID" value="MBB3066630.1"/>
    <property type="molecule type" value="Genomic_DNA"/>
</dbReference>
<accession>A0A839SY83</accession>
<evidence type="ECO:0000256" key="6">
    <source>
        <dbReference type="HAMAP-Rule" id="MF_01110"/>
    </source>
</evidence>
<comment type="caution">
    <text evidence="8">The sequence shown here is derived from an EMBL/GenBank/DDBJ whole genome shotgun (WGS) entry which is preliminary data.</text>
</comment>
<reference evidence="8 9" key="1">
    <citation type="submission" date="2020-08" db="EMBL/GenBank/DDBJ databases">
        <title>Genomic Encyclopedia of Type Strains, Phase III (KMG-III): the genomes of soil and plant-associated and newly described type strains.</title>
        <authorList>
            <person name="Whitman W."/>
        </authorList>
    </citation>
    <scope>NUCLEOTIDE SEQUENCE [LARGE SCALE GENOMIC DNA]</scope>
    <source>
        <strain evidence="8 9">CECT 8803</strain>
    </source>
</reference>
<keyword evidence="4 6" id="KW-0521">NADP</keyword>
<keyword evidence="3 6" id="KW-0028">Amino-acid biosynthesis</keyword>
<dbReference type="GO" id="GO:0051287">
    <property type="term" value="F:NAD binding"/>
    <property type="evidence" value="ECO:0007669"/>
    <property type="project" value="InterPro"/>
</dbReference>
<dbReference type="EC" id="1.2.1.38" evidence="6"/>
<evidence type="ECO:0000313" key="9">
    <source>
        <dbReference type="Proteomes" id="UP000581135"/>
    </source>
</evidence>
<keyword evidence="9" id="KW-1185">Reference proteome</keyword>
<comment type="pathway">
    <text evidence="6">Amino-acid biosynthesis; L-arginine biosynthesis; N(2)-acetyl-L-ornithine from L-glutamate: step 3/4.</text>
</comment>
<comment type="function">
    <text evidence="6">Catalyzes the NADPH-dependent reduction of N-acetyl-5-glutamyl phosphate to yield N-acetyl-L-glutamate 5-semialdehyde.</text>
</comment>
<comment type="catalytic activity">
    <reaction evidence="6">
        <text>N-acetyl-L-glutamate 5-semialdehyde + phosphate + NADP(+) = N-acetyl-L-glutamyl 5-phosphate + NADPH + H(+)</text>
        <dbReference type="Rhea" id="RHEA:21588"/>
        <dbReference type="ChEBI" id="CHEBI:15378"/>
        <dbReference type="ChEBI" id="CHEBI:29123"/>
        <dbReference type="ChEBI" id="CHEBI:43474"/>
        <dbReference type="ChEBI" id="CHEBI:57783"/>
        <dbReference type="ChEBI" id="CHEBI:57936"/>
        <dbReference type="ChEBI" id="CHEBI:58349"/>
        <dbReference type="EC" id="1.2.1.38"/>
    </reaction>
</comment>
<dbReference type="AlphaFoldDB" id="A0A839SY83"/>
<evidence type="ECO:0000256" key="5">
    <source>
        <dbReference type="ARBA" id="ARBA00023002"/>
    </source>
</evidence>
<dbReference type="GO" id="GO:0003942">
    <property type="term" value="F:N-acetyl-gamma-glutamyl-phosphate reductase activity"/>
    <property type="evidence" value="ECO:0007669"/>
    <property type="project" value="UniProtKB-UniRule"/>
</dbReference>
<evidence type="ECO:0000256" key="3">
    <source>
        <dbReference type="ARBA" id="ARBA00022605"/>
    </source>
</evidence>
<comment type="similarity">
    <text evidence="6">Belongs to the NAGSA dehydrogenase family. Type 2 subfamily.</text>
</comment>
<dbReference type="SMART" id="SM00859">
    <property type="entry name" value="Semialdhyde_dh"/>
    <property type="match status" value="1"/>
</dbReference>
<evidence type="ECO:0000256" key="4">
    <source>
        <dbReference type="ARBA" id="ARBA00022857"/>
    </source>
</evidence>
<keyword evidence="2 6" id="KW-0055">Arginine biosynthesis</keyword>
<dbReference type="HAMAP" id="MF_01110">
    <property type="entry name" value="ArgC_type2"/>
    <property type="match status" value="1"/>
</dbReference>
<name>A0A839SY83_9PROT</name>
<dbReference type="RefSeq" id="WP_183417455.1">
    <property type="nucleotide sequence ID" value="NZ_JACHXA010000009.1"/>
</dbReference>